<dbReference type="InterPro" id="IPR029034">
    <property type="entry name" value="Cystine-knot_cytokine"/>
</dbReference>
<feature type="domain" description="TGF-beta family profile" evidence="8">
    <location>
        <begin position="322"/>
        <end position="420"/>
    </location>
</feature>
<evidence type="ECO:0000256" key="6">
    <source>
        <dbReference type="RuleBase" id="RU000354"/>
    </source>
</evidence>
<evidence type="ECO:0000256" key="7">
    <source>
        <dbReference type="SAM" id="MobiDB-lite"/>
    </source>
</evidence>
<dbReference type="OrthoDB" id="6287506at2759"/>
<dbReference type="GO" id="GO:0008083">
    <property type="term" value="F:growth factor activity"/>
    <property type="evidence" value="ECO:0007669"/>
    <property type="project" value="UniProtKB-KW"/>
</dbReference>
<dbReference type="Gene3D" id="2.60.120.970">
    <property type="match status" value="1"/>
</dbReference>
<reference evidence="11" key="1">
    <citation type="submission" date="2012-12" db="EMBL/GenBank/DDBJ databases">
        <authorList>
            <person name="Hellsten U."/>
            <person name="Grimwood J."/>
            <person name="Chapman J.A."/>
            <person name="Shapiro H."/>
            <person name="Aerts A."/>
            <person name="Otillar R.P."/>
            <person name="Terry A.Y."/>
            <person name="Boore J.L."/>
            <person name="Simakov O."/>
            <person name="Marletaz F."/>
            <person name="Cho S.-J."/>
            <person name="Edsinger-Gonzales E."/>
            <person name="Havlak P."/>
            <person name="Kuo D.-H."/>
            <person name="Larsson T."/>
            <person name="Lv J."/>
            <person name="Arendt D."/>
            <person name="Savage R."/>
            <person name="Osoegawa K."/>
            <person name="de Jong P."/>
            <person name="Lindberg D.R."/>
            <person name="Seaver E.C."/>
            <person name="Weisblat D.A."/>
            <person name="Putnam N.H."/>
            <person name="Grigoriev I.V."/>
            <person name="Rokhsar D.S."/>
        </authorList>
    </citation>
    <scope>NUCLEOTIDE SEQUENCE</scope>
    <source>
        <strain evidence="11">I ESC-2004</strain>
    </source>
</reference>
<keyword evidence="4 6" id="KW-0339">Growth factor</keyword>
<keyword evidence="5" id="KW-1015">Disulfide bond</keyword>
<evidence type="ECO:0000256" key="5">
    <source>
        <dbReference type="ARBA" id="ARBA00023157"/>
    </source>
</evidence>
<feature type="region of interest" description="Disordered" evidence="7">
    <location>
        <begin position="139"/>
        <end position="160"/>
    </location>
</feature>
<dbReference type="InterPro" id="IPR015615">
    <property type="entry name" value="TGF-beta-rel"/>
</dbReference>
<dbReference type="EnsemblMetazoa" id="CapteT223591">
    <property type="protein sequence ID" value="CapteP223591"/>
    <property type="gene ID" value="CapteG223591"/>
</dbReference>
<dbReference type="SMART" id="SM00204">
    <property type="entry name" value="TGFB"/>
    <property type="match status" value="1"/>
</dbReference>
<keyword evidence="11" id="KW-1185">Reference proteome</keyword>
<keyword evidence="3" id="KW-0964">Secreted</keyword>
<dbReference type="GO" id="GO:0042127">
    <property type="term" value="P:regulation of cell population proliferation"/>
    <property type="evidence" value="ECO:0007669"/>
    <property type="project" value="TreeGrafter"/>
</dbReference>
<dbReference type="InterPro" id="IPR001839">
    <property type="entry name" value="TGF-b_C"/>
</dbReference>
<dbReference type="Pfam" id="PF00688">
    <property type="entry name" value="TGFb_propeptide"/>
    <property type="match status" value="1"/>
</dbReference>
<evidence type="ECO:0000313" key="9">
    <source>
        <dbReference type="EMBL" id="ELU13077.1"/>
    </source>
</evidence>
<sequence>MWNSFPRFGLHSVLRNRNKHARVFKIQQQVLTRLGLTRKPDLSKLPKNNTSVERIMKLFGESSNFTNPNGDYNPHDTQTRSFHAKTVTADCQSPRNCDDYWFGDGALRLYFPFEIDAVEEGDVSTALLRIFVKSRPGEDAQVTATPSSKNRQTRHLDDDSDYYEYDEDEVDNDDLEITQNTTDLGLISRNRYRLVVYKYKKPLRSNRKEKKGVIHEQWLEKSFRGWLDINIRDTVSEWAANSRRNYGIEIRVFDSNLKAINPTDIFNIYNCSADAADTPNSPLLDAADESFSNSSYANETSIEPTFPKIDIMTMVSSKLNSRLKRESPPEITCGKETVYVSLEEFGWSNMILQPRGFDAGFCTGSCSPLTELGEGYPMENDTKCCGPATHKPLLILHYDDLGQLTVSILENFIVDSCECRS</sequence>
<dbReference type="HOGENOM" id="CLU_652566_0_0_1"/>
<evidence type="ECO:0000313" key="10">
    <source>
        <dbReference type="EnsemblMetazoa" id="CapteP223591"/>
    </source>
</evidence>
<dbReference type="Pfam" id="PF00019">
    <property type="entry name" value="TGF_beta"/>
    <property type="match status" value="1"/>
</dbReference>
<dbReference type="GO" id="GO:0005615">
    <property type="term" value="C:extracellular space"/>
    <property type="evidence" value="ECO:0007669"/>
    <property type="project" value="TreeGrafter"/>
</dbReference>
<dbReference type="PROSITE" id="PS51362">
    <property type="entry name" value="TGF_BETA_2"/>
    <property type="match status" value="1"/>
</dbReference>
<evidence type="ECO:0000256" key="2">
    <source>
        <dbReference type="ARBA" id="ARBA00006656"/>
    </source>
</evidence>
<comment type="similarity">
    <text evidence="2 6">Belongs to the TGF-beta family.</text>
</comment>
<evidence type="ECO:0000256" key="1">
    <source>
        <dbReference type="ARBA" id="ARBA00004613"/>
    </source>
</evidence>
<dbReference type="EMBL" id="KB295515">
    <property type="protein sequence ID" value="ELU13077.1"/>
    <property type="molecule type" value="Genomic_DNA"/>
</dbReference>
<evidence type="ECO:0000256" key="3">
    <source>
        <dbReference type="ARBA" id="ARBA00022525"/>
    </source>
</evidence>
<reference evidence="10" key="3">
    <citation type="submission" date="2015-06" db="UniProtKB">
        <authorList>
            <consortium name="EnsemblMetazoa"/>
        </authorList>
    </citation>
    <scope>IDENTIFICATION</scope>
</reference>
<dbReference type="SUPFAM" id="SSF57501">
    <property type="entry name" value="Cystine-knot cytokines"/>
    <property type="match status" value="1"/>
</dbReference>
<dbReference type="PROSITE" id="PS00250">
    <property type="entry name" value="TGF_BETA_1"/>
    <property type="match status" value="1"/>
</dbReference>
<dbReference type="PANTHER" id="PTHR11848:SF33">
    <property type="entry name" value="TGF-BETA FAMILY PROFILE DOMAIN-CONTAINING PROTEIN"/>
    <property type="match status" value="1"/>
</dbReference>
<name>R7V3M8_CAPTE</name>
<dbReference type="InterPro" id="IPR001111">
    <property type="entry name" value="TGF-b_propeptide"/>
</dbReference>
<dbReference type="EMBL" id="AMQN01005248">
    <property type="status" value="NOT_ANNOTATED_CDS"/>
    <property type="molecule type" value="Genomic_DNA"/>
</dbReference>
<evidence type="ECO:0000313" key="11">
    <source>
        <dbReference type="Proteomes" id="UP000014760"/>
    </source>
</evidence>
<comment type="subcellular location">
    <subcellularLocation>
        <location evidence="1">Secreted</location>
    </subcellularLocation>
</comment>
<proteinExistence type="inferred from homology"/>
<dbReference type="AlphaFoldDB" id="R7V3M8"/>
<dbReference type="PANTHER" id="PTHR11848">
    <property type="entry name" value="TGF-BETA FAMILY"/>
    <property type="match status" value="1"/>
</dbReference>
<reference evidence="9 11" key="2">
    <citation type="journal article" date="2013" name="Nature">
        <title>Insights into bilaterian evolution from three spiralian genomes.</title>
        <authorList>
            <person name="Simakov O."/>
            <person name="Marletaz F."/>
            <person name="Cho S.J."/>
            <person name="Edsinger-Gonzales E."/>
            <person name="Havlak P."/>
            <person name="Hellsten U."/>
            <person name="Kuo D.H."/>
            <person name="Larsson T."/>
            <person name="Lv J."/>
            <person name="Arendt D."/>
            <person name="Savage R."/>
            <person name="Osoegawa K."/>
            <person name="de Jong P."/>
            <person name="Grimwood J."/>
            <person name="Chapman J.A."/>
            <person name="Shapiro H."/>
            <person name="Aerts A."/>
            <person name="Otillar R.P."/>
            <person name="Terry A.Y."/>
            <person name="Boore J.L."/>
            <person name="Grigoriev I.V."/>
            <person name="Lindberg D.R."/>
            <person name="Seaver E.C."/>
            <person name="Weisblat D.A."/>
            <person name="Putnam N.H."/>
            <person name="Rokhsar D.S."/>
        </authorList>
    </citation>
    <scope>NUCLEOTIDE SEQUENCE</scope>
    <source>
        <strain evidence="9 11">I ESC-2004</strain>
    </source>
</reference>
<protein>
    <recommendedName>
        <fullName evidence="8">TGF-beta family profile domain-containing protein</fullName>
    </recommendedName>
</protein>
<accession>R7V3M8</accession>
<evidence type="ECO:0000256" key="4">
    <source>
        <dbReference type="ARBA" id="ARBA00023030"/>
    </source>
</evidence>
<dbReference type="OMA" id="VYEIRHS"/>
<dbReference type="InterPro" id="IPR017948">
    <property type="entry name" value="TGFb_CS"/>
</dbReference>
<dbReference type="STRING" id="283909.R7V3M8"/>
<dbReference type="Proteomes" id="UP000014760">
    <property type="component" value="Unassembled WGS sequence"/>
</dbReference>
<organism evidence="9">
    <name type="scientific">Capitella teleta</name>
    <name type="common">Polychaete worm</name>
    <dbReference type="NCBI Taxonomy" id="283909"/>
    <lineage>
        <taxon>Eukaryota</taxon>
        <taxon>Metazoa</taxon>
        <taxon>Spiralia</taxon>
        <taxon>Lophotrochozoa</taxon>
        <taxon>Annelida</taxon>
        <taxon>Polychaeta</taxon>
        <taxon>Sedentaria</taxon>
        <taxon>Scolecida</taxon>
        <taxon>Capitellidae</taxon>
        <taxon>Capitella</taxon>
    </lineage>
</organism>
<gene>
    <name evidence="9" type="ORF">CAPTEDRAFT_223591</name>
</gene>
<dbReference type="Gene3D" id="2.10.90.10">
    <property type="entry name" value="Cystine-knot cytokines"/>
    <property type="match status" value="1"/>
</dbReference>
<evidence type="ECO:0000259" key="8">
    <source>
        <dbReference type="PROSITE" id="PS51362"/>
    </source>
</evidence>
<dbReference type="GO" id="GO:0005125">
    <property type="term" value="F:cytokine activity"/>
    <property type="evidence" value="ECO:0007669"/>
    <property type="project" value="TreeGrafter"/>
</dbReference>
<dbReference type="CDD" id="cd08698">
    <property type="entry name" value="TGF_beta_SF"/>
    <property type="match status" value="1"/>
</dbReference>